<dbReference type="Gene3D" id="3.30.9.10">
    <property type="entry name" value="D-Amino Acid Oxidase, subunit A, domain 2"/>
    <property type="match status" value="1"/>
</dbReference>
<dbReference type="EMBL" id="WRPP01000002">
    <property type="protein sequence ID" value="MVU78468.1"/>
    <property type="molecule type" value="Genomic_DNA"/>
</dbReference>
<dbReference type="InterPro" id="IPR036188">
    <property type="entry name" value="FAD/NAD-bd_sf"/>
</dbReference>
<dbReference type="PANTHER" id="PTHR46865:SF2">
    <property type="entry name" value="MONOOXYGENASE"/>
    <property type="match status" value="1"/>
</dbReference>
<gene>
    <name evidence="2" type="ORF">GPX89_14585</name>
</gene>
<organism evidence="2 3">
    <name type="scientific">Nocardia terrae</name>
    <dbReference type="NCBI Taxonomy" id="2675851"/>
    <lineage>
        <taxon>Bacteria</taxon>
        <taxon>Bacillati</taxon>
        <taxon>Actinomycetota</taxon>
        <taxon>Actinomycetes</taxon>
        <taxon>Mycobacteriales</taxon>
        <taxon>Nocardiaceae</taxon>
        <taxon>Nocardia</taxon>
    </lineage>
</organism>
<dbReference type="GO" id="GO:0071949">
    <property type="term" value="F:FAD binding"/>
    <property type="evidence" value="ECO:0007669"/>
    <property type="project" value="InterPro"/>
</dbReference>
<dbReference type="Gene3D" id="3.50.50.60">
    <property type="entry name" value="FAD/NAD(P)-binding domain"/>
    <property type="match status" value="1"/>
</dbReference>
<evidence type="ECO:0000313" key="2">
    <source>
        <dbReference type="EMBL" id="MVU78468.1"/>
    </source>
</evidence>
<evidence type="ECO:0000259" key="1">
    <source>
        <dbReference type="Pfam" id="PF01494"/>
    </source>
</evidence>
<keyword evidence="3" id="KW-1185">Reference proteome</keyword>
<comment type="caution">
    <text evidence="2">The sequence shown here is derived from an EMBL/GenBank/DDBJ whole genome shotgun (WGS) entry which is preliminary data.</text>
</comment>
<sequence>MTTTPTPRILVVGGGIAGNTVALQLLRAGISTTVVERATAPRPGGQAVDLRTASREVAERMGLMPGIRKLRVHEHGWAYVDESGKTYARIDVDMFDGEGPAAEIEISRGDLNQVLLDLIAEEGGPLDYRYGDWIEHIDQDATGANVTFASGGAERFDLVIAADGVHSATRRLVFGPEEQFATHLGGYMAFFSMPTPEDAEEGWLTGCSIPSAQFAIRPDRDPATAKAIITVRQDYDPALRRDPVAQQARIREVLTGAGWKAPTILEAMDTTPDFYFDQLARIDVPELSSGRVTLLGDAGYCGSPLTGMGTAMAIVGAYILAGEIASTPGDLGRAQARYQELVTPFLDKAKELPGGGIKMMLPTSKFGTAMARVNWRLMTSKVMMPLTKKMFAPATADYVLPTY</sequence>
<evidence type="ECO:0000313" key="3">
    <source>
        <dbReference type="Proteomes" id="UP000466794"/>
    </source>
</evidence>
<dbReference type="RefSeq" id="WP_157387951.1">
    <property type="nucleotide sequence ID" value="NZ_WRPP01000002.1"/>
</dbReference>
<dbReference type="InterPro" id="IPR002938">
    <property type="entry name" value="FAD-bd"/>
</dbReference>
<dbReference type="PANTHER" id="PTHR46865">
    <property type="entry name" value="OXIDOREDUCTASE-RELATED"/>
    <property type="match status" value="1"/>
</dbReference>
<proteinExistence type="predicted"/>
<dbReference type="AlphaFoldDB" id="A0A7K1UX57"/>
<accession>A0A7K1UX57</accession>
<name>A0A7K1UX57_9NOCA</name>
<dbReference type="InterPro" id="IPR051704">
    <property type="entry name" value="FAD_aromatic-hydroxylase"/>
</dbReference>
<reference evidence="2 3" key="1">
    <citation type="submission" date="2019-12" db="EMBL/GenBank/DDBJ databases">
        <title>Nocardia sp. nov. ET3-3 isolated from soil.</title>
        <authorList>
            <person name="Kanchanasin P."/>
            <person name="Tanasupawat S."/>
            <person name="Yuki M."/>
            <person name="Kudo T."/>
        </authorList>
    </citation>
    <scope>NUCLEOTIDE SEQUENCE [LARGE SCALE GENOMIC DNA]</scope>
    <source>
        <strain evidence="2 3">ET3-3</strain>
    </source>
</reference>
<dbReference type="Proteomes" id="UP000466794">
    <property type="component" value="Unassembled WGS sequence"/>
</dbReference>
<protein>
    <submittedName>
        <fullName evidence="2">FAD-dependent oxidoreductase</fullName>
    </submittedName>
</protein>
<dbReference type="SUPFAM" id="SSF51905">
    <property type="entry name" value="FAD/NAD(P)-binding domain"/>
    <property type="match status" value="1"/>
</dbReference>
<feature type="domain" description="FAD-binding" evidence="1">
    <location>
        <begin position="9"/>
        <end position="326"/>
    </location>
</feature>
<dbReference type="PRINTS" id="PR00420">
    <property type="entry name" value="RNGMNOXGNASE"/>
</dbReference>
<dbReference type="Pfam" id="PF01494">
    <property type="entry name" value="FAD_binding_3"/>
    <property type="match status" value="1"/>
</dbReference>